<evidence type="ECO:0000313" key="1">
    <source>
        <dbReference type="EMBL" id="SNS31652.1"/>
    </source>
</evidence>
<protein>
    <recommendedName>
        <fullName evidence="3">Acetyltransferase (GNAT) domain-containing protein</fullName>
    </recommendedName>
</protein>
<dbReference type="AlphaFoldDB" id="A0A239DI44"/>
<proteinExistence type="predicted"/>
<evidence type="ECO:0008006" key="3">
    <source>
        <dbReference type="Google" id="ProtNLM"/>
    </source>
</evidence>
<evidence type="ECO:0000313" key="2">
    <source>
        <dbReference type="Proteomes" id="UP000242915"/>
    </source>
</evidence>
<accession>A0A239DI44</accession>
<gene>
    <name evidence="1" type="ORF">SAMN05216255_2256</name>
</gene>
<dbReference type="Proteomes" id="UP000242915">
    <property type="component" value="Unassembled WGS sequence"/>
</dbReference>
<name>A0A239DI44_9PSED</name>
<dbReference type="EMBL" id="FZOG01000002">
    <property type="protein sequence ID" value="SNS31652.1"/>
    <property type="molecule type" value="Genomic_DNA"/>
</dbReference>
<reference evidence="2" key="1">
    <citation type="submission" date="2017-06" db="EMBL/GenBank/DDBJ databases">
        <authorList>
            <person name="Varghese N."/>
            <person name="Submissions S."/>
        </authorList>
    </citation>
    <scope>NUCLEOTIDE SEQUENCE [LARGE SCALE GENOMIC DNA]</scope>
    <source>
        <strain evidence="2">CIP 108523</strain>
    </source>
</reference>
<keyword evidence="2" id="KW-1185">Reference proteome</keyword>
<organism evidence="1 2">
    <name type="scientific">Pseudomonas segetis</name>
    <dbReference type="NCBI Taxonomy" id="298908"/>
    <lineage>
        <taxon>Bacteria</taxon>
        <taxon>Pseudomonadati</taxon>
        <taxon>Pseudomonadota</taxon>
        <taxon>Gammaproteobacteria</taxon>
        <taxon>Pseudomonadales</taxon>
        <taxon>Pseudomonadaceae</taxon>
        <taxon>Pseudomonas</taxon>
    </lineage>
</organism>
<sequence length="302" mass="34682">MSLLVSTRYTAWPIEHSRRVNIIELVTEGLIVKGLNERIYSRFIALKNLKTADTNAMYRIYSRFYQNTTHATFLDDLQNKTGAIVARTRSTKRIIGFSTLTVFDCDIDGKKIRGIFSGDTIVEPEFWGSRCLHVAFYRQILLARLRHPFTPLYWFLISKGYKTYLLLTRNFYDYYPDRNQPDSKLGDIVRAFSKQQYPNAFDPERMLLDFGEGAACLDENVAQITPEIRAQEPDIAYFEDCNPSWRQGTELPCAGEISFSALTKYCYHLSLKVIRLKLKQRAIAKTQSVPDALKGDAAGPEI</sequence>